<comment type="caution">
    <text evidence="2">The sequence shown here is derived from an EMBL/GenBank/DDBJ whole genome shotgun (WGS) entry which is preliminary data.</text>
</comment>
<accession>A0A7C3ZJY2</accession>
<evidence type="ECO:0000313" key="2">
    <source>
        <dbReference type="EMBL" id="HGG01063.1"/>
    </source>
</evidence>
<proteinExistence type="predicted"/>
<protein>
    <submittedName>
        <fullName evidence="2">Uncharacterized protein</fullName>
    </submittedName>
</protein>
<reference evidence="2" key="1">
    <citation type="journal article" date="2020" name="mSystems">
        <title>Genome- and Community-Level Interaction Insights into Carbon Utilization and Element Cycling Functions of Hydrothermarchaeota in Hydrothermal Sediment.</title>
        <authorList>
            <person name="Zhou Z."/>
            <person name="Liu Y."/>
            <person name="Xu W."/>
            <person name="Pan J."/>
            <person name="Luo Z.H."/>
            <person name="Li M."/>
        </authorList>
    </citation>
    <scope>NUCLEOTIDE SEQUENCE [LARGE SCALE GENOMIC DNA]</scope>
    <source>
        <strain evidence="2">SpSt-374</strain>
    </source>
</reference>
<name>A0A7C3ZJY2_9CYAN</name>
<feature type="region of interest" description="Disordered" evidence="1">
    <location>
        <begin position="1"/>
        <end position="25"/>
    </location>
</feature>
<evidence type="ECO:0000256" key="1">
    <source>
        <dbReference type="SAM" id="MobiDB-lite"/>
    </source>
</evidence>
<feature type="compositionally biased region" description="Low complexity" evidence="1">
    <location>
        <begin position="1"/>
        <end position="11"/>
    </location>
</feature>
<sequence length="66" mass="7164">MGRVGRVGRVGSNLPPLPPPPSLPPLTPLSPFLVERGWGIEGNSLDCLMFLNHLGSLYMVFCCLED</sequence>
<feature type="compositionally biased region" description="Pro residues" evidence="1">
    <location>
        <begin position="15"/>
        <end position="25"/>
    </location>
</feature>
<gene>
    <name evidence="2" type="ORF">ENR15_10545</name>
</gene>
<dbReference type="EMBL" id="DSPX01000102">
    <property type="protein sequence ID" value="HGG01063.1"/>
    <property type="molecule type" value="Genomic_DNA"/>
</dbReference>
<dbReference type="AlphaFoldDB" id="A0A7C3ZJY2"/>
<organism evidence="2">
    <name type="scientific">Planktothricoides sp. SpSt-374</name>
    <dbReference type="NCBI Taxonomy" id="2282167"/>
    <lineage>
        <taxon>Bacteria</taxon>
        <taxon>Bacillati</taxon>
        <taxon>Cyanobacteriota</taxon>
        <taxon>Cyanophyceae</taxon>
        <taxon>Oscillatoriophycideae</taxon>
        <taxon>Oscillatoriales</taxon>
        <taxon>Oscillatoriaceae</taxon>
        <taxon>Planktothricoides</taxon>
    </lineage>
</organism>